<dbReference type="InterPro" id="IPR000225">
    <property type="entry name" value="Armadillo"/>
</dbReference>
<dbReference type="Proteomes" id="UP001168990">
    <property type="component" value="Unassembled WGS sequence"/>
</dbReference>
<feature type="domain" description="BTB" evidence="2">
    <location>
        <begin position="726"/>
        <end position="782"/>
    </location>
</feature>
<protein>
    <recommendedName>
        <fullName evidence="6">BTB domain-containing protein</fullName>
    </recommendedName>
</protein>
<evidence type="ECO:0000256" key="1">
    <source>
        <dbReference type="SAM" id="MobiDB-lite"/>
    </source>
</evidence>
<evidence type="ECO:0000313" key="4">
    <source>
        <dbReference type="EMBL" id="KAK0160407.1"/>
    </source>
</evidence>
<dbReference type="PANTHER" id="PTHR23312">
    <property type="entry name" value="ARMC5 ARMADILLO REPEAT-CONTAINING -RELATED"/>
    <property type="match status" value="1"/>
</dbReference>
<feature type="compositionally biased region" description="Low complexity" evidence="1">
    <location>
        <begin position="433"/>
        <end position="446"/>
    </location>
</feature>
<dbReference type="SUPFAM" id="SSF54695">
    <property type="entry name" value="POZ domain"/>
    <property type="match status" value="1"/>
</dbReference>
<proteinExistence type="predicted"/>
<dbReference type="Pfam" id="PF00651">
    <property type="entry name" value="BTB"/>
    <property type="match status" value="1"/>
</dbReference>
<dbReference type="Pfam" id="PF24768">
    <property type="entry name" value="ARM_ARMC5"/>
    <property type="match status" value="1"/>
</dbReference>
<evidence type="ECO:0000259" key="2">
    <source>
        <dbReference type="Pfam" id="PF00651"/>
    </source>
</evidence>
<comment type="caution">
    <text evidence="4">The sequence shown here is derived from an EMBL/GenBank/DDBJ whole genome shotgun (WGS) entry which is preliminary data.</text>
</comment>
<dbReference type="GO" id="GO:0009653">
    <property type="term" value="P:anatomical structure morphogenesis"/>
    <property type="evidence" value="ECO:0007669"/>
    <property type="project" value="TreeGrafter"/>
</dbReference>
<dbReference type="Gene3D" id="3.30.710.10">
    <property type="entry name" value="Potassium Channel Kv1.1, Chain A"/>
    <property type="match status" value="1"/>
</dbReference>
<evidence type="ECO:0000313" key="5">
    <source>
        <dbReference type="Proteomes" id="UP001168990"/>
    </source>
</evidence>
<reference evidence="4" key="2">
    <citation type="submission" date="2023-03" db="EMBL/GenBank/DDBJ databases">
        <authorList>
            <person name="Inwood S.N."/>
            <person name="Skelly J.G."/>
            <person name="Guhlin J."/>
            <person name="Harrop T.W.R."/>
            <person name="Goldson S.G."/>
            <person name="Dearden P.K."/>
        </authorList>
    </citation>
    <scope>NUCLEOTIDE SEQUENCE</scope>
    <source>
        <strain evidence="4">Irish</strain>
        <tissue evidence="4">Whole body</tissue>
    </source>
</reference>
<evidence type="ECO:0008006" key="6">
    <source>
        <dbReference type="Google" id="ProtNLM"/>
    </source>
</evidence>
<sequence length="902" mass="101631">MSLDGENDDLSIIGELSDHVAAHSKIAIIHCLVKIRNDTKILDRLIRDGGIDILTKLLKCQNVKILDNTLSILANAFLKTAVREEVRFKKIAYNVVRIIKNLPSGISLHCRACRLIGNMAESIVHAKALDEAGVVPALNNILNSKTNTQTLTMAIRAIRNIWTVMEKSQNEILECGLVKNITTHLVLYKAKFQEDQTLFKYKELAETCLKAIRAFADTLDPRAGEQIRIKNDLRGYKCIVDYCKIGNRMSFQVLYKLSRIADHRPNLGSVGAIVCIITFLESQLSDNLNSSFSGEAIMSLCLFSREAVNRLRIRDAGGLEVILKLLAEIQYETYHAILLHALTQFVYDEESIAIMIKNGIVNVLVSRLKRMVLDNRLTTHEINDNNLTSRKRTADNMLASSKMICNKVKHNRSSNSRYSLDLHSNEWSPRSISSACSSPSYSSPTPYDISNGTNDEDENYSPVCSDDEDRIDEDNIALHEEADSLNSYRSTNIGKDDSVTGKNGEEFSEVDSMVGLTEIYLPHLWTLNLLTKLTFWNDPIEGLAHPTTIQALTAYIETSENFRAPSILNRILKNHVYFLPLLLQGFVFDVQLLKNAHDYLKILCNIAESGGAFGELSTILLRGQESHKLMVAVSVPFLLQSKDKLRILMADYGGLELILGLLTDEKHPLNENSILSVCQLAHALGIAPEKIERQSVPNNNQGDNSYLLNNNKQINSECDKTKRKDTVTFELDDGETIDVCRQLLCTKSEVFYAMLEGRFFEGRQNKVRLQNVSKEGFSMLCSSASGRLLNGKNDNNNYDSNIEALLDAVLLADKFLMFNESEKLTETSISRLSYDNLNRAWNWAKSNSCRDLRICCVKIFLTSKFSRSNRISAFRDFAANQNFKEFVNDIKDIVTSELLIRQ</sequence>
<dbReference type="Gene3D" id="1.25.10.10">
    <property type="entry name" value="Leucine-rich Repeat Variant"/>
    <property type="match status" value="2"/>
</dbReference>
<dbReference type="InterPro" id="IPR011333">
    <property type="entry name" value="SKP1/BTB/POZ_sf"/>
</dbReference>
<dbReference type="PANTHER" id="PTHR23312:SF8">
    <property type="entry name" value="ARMADILLO REPEAT-CONTAINING PROTEIN 5"/>
    <property type="match status" value="1"/>
</dbReference>
<dbReference type="GO" id="GO:0005829">
    <property type="term" value="C:cytosol"/>
    <property type="evidence" value="ECO:0007669"/>
    <property type="project" value="TreeGrafter"/>
</dbReference>
<reference evidence="4" key="1">
    <citation type="journal article" date="2023" name="bioRxiv">
        <title>Scaffold-level genome assemblies of two parasitoid biocontrol wasps reveal the parthenogenesis mechanism and an associated novel virus.</title>
        <authorList>
            <person name="Inwood S."/>
            <person name="Skelly J."/>
            <person name="Guhlin J."/>
            <person name="Harrop T."/>
            <person name="Goldson S."/>
            <person name="Dearden P."/>
        </authorList>
    </citation>
    <scope>NUCLEOTIDE SEQUENCE</scope>
    <source>
        <strain evidence="4">Irish</strain>
        <tissue evidence="4">Whole body</tissue>
    </source>
</reference>
<dbReference type="SMART" id="SM00185">
    <property type="entry name" value="ARM"/>
    <property type="match status" value="4"/>
</dbReference>
<name>A0AA39CA18_9HYME</name>
<dbReference type="InterPro" id="IPR016024">
    <property type="entry name" value="ARM-type_fold"/>
</dbReference>
<feature type="domain" description="ARMC5-like ARM-repeats" evidence="3">
    <location>
        <begin position="64"/>
        <end position="364"/>
    </location>
</feature>
<organism evidence="4 5">
    <name type="scientific">Microctonus aethiopoides</name>
    <dbReference type="NCBI Taxonomy" id="144406"/>
    <lineage>
        <taxon>Eukaryota</taxon>
        <taxon>Metazoa</taxon>
        <taxon>Ecdysozoa</taxon>
        <taxon>Arthropoda</taxon>
        <taxon>Hexapoda</taxon>
        <taxon>Insecta</taxon>
        <taxon>Pterygota</taxon>
        <taxon>Neoptera</taxon>
        <taxon>Endopterygota</taxon>
        <taxon>Hymenoptera</taxon>
        <taxon>Apocrita</taxon>
        <taxon>Ichneumonoidea</taxon>
        <taxon>Braconidae</taxon>
        <taxon>Euphorinae</taxon>
        <taxon>Microctonus</taxon>
    </lineage>
</organism>
<feature type="compositionally biased region" description="Acidic residues" evidence="1">
    <location>
        <begin position="454"/>
        <end position="468"/>
    </location>
</feature>
<dbReference type="InterPro" id="IPR011989">
    <property type="entry name" value="ARM-like"/>
</dbReference>
<dbReference type="InterPro" id="IPR000210">
    <property type="entry name" value="BTB/POZ_dom"/>
</dbReference>
<keyword evidence="5" id="KW-1185">Reference proteome</keyword>
<dbReference type="AlphaFoldDB" id="A0AA39CA18"/>
<dbReference type="InterPro" id="IPR055445">
    <property type="entry name" value="ARM_ARMC5"/>
</dbReference>
<dbReference type="SUPFAM" id="SSF48371">
    <property type="entry name" value="ARM repeat"/>
    <property type="match status" value="1"/>
</dbReference>
<accession>A0AA39CA18</accession>
<gene>
    <name evidence="4" type="ORF">PV328_007818</name>
</gene>
<dbReference type="EMBL" id="JAQQBS010001423">
    <property type="protein sequence ID" value="KAK0160407.1"/>
    <property type="molecule type" value="Genomic_DNA"/>
</dbReference>
<evidence type="ECO:0000259" key="3">
    <source>
        <dbReference type="Pfam" id="PF24768"/>
    </source>
</evidence>
<feature type="region of interest" description="Disordered" evidence="1">
    <location>
        <begin position="433"/>
        <end position="468"/>
    </location>
</feature>